<dbReference type="EMBL" id="LSSM01001499">
    <property type="protein sequence ID" value="OMJ26286.1"/>
    <property type="molecule type" value="Genomic_DNA"/>
</dbReference>
<dbReference type="Pfam" id="PF00728">
    <property type="entry name" value="Glyco_hydro_20"/>
    <property type="match status" value="1"/>
</dbReference>
<feature type="active site" description="Proton donor" evidence="8">
    <location>
        <position position="321"/>
    </location>
</feature>
<dbReference type="GO" id="GO:0005975">
    <property type="term" value="P:carbohydrate metabolic process"/>
    <property type="evidence" value="ECO:0007669"/>
    <property type="project" value="InterPro"/>
</dbReference>
<dbReference type="OrthoDB" id="428480at2759"/>
<feature type="chain" id="PRO_5012616269" description="Beta-hexosaminidase" evidence="9">
    <location>
        <begin position="21"/>
        <end position="553"/>
    </location>
</feature>
<evidence type="ECO:0000256" key="7">
    <source>
        <dbReference type="PIRNR" id="PIRNR001093"/>
    </source>
</evidence>
<keyword evidence="13" id="KW-1185">Reference proteome</keyword>
<feature type="signal peptide" evidence="9">
    <location>
        <begin position="1"/>
        <end position="20"/>
    </location>
</feature>
<evidence type="ECO:0000256" key="1">
    <source>
        <dbReference type="ARBA" id="ARBA00001231"/>
    </source>
</evidence>
<protein>
    <recommendedName>
        <fullName evidence="7">Beta-hexosaminidase</fullName>
        <ecNumber evidence="7">3.2.1.52</ecNumber>
    </recommendedName>
</protein>
<dbReference type="InterPro" id="IPR017853">
    <property type="entry name" value="GH"/>
</dbReference>
<accession>A0A1R1YHV2</accession>
<evidence type="ECO:0000256" key="8">
    <source>
        <dbReference type="PIRSR" id="PIRSR001093-1"/>
    </source>
</evidence>
<dbReference type="InterPro" id="IPR029019">
    <property type="entry name" value="HEX_eukaryotic_N"/>
</dbReference>
<comment type="catalytic activity">
    <reaction evidence="1 7">
        <text>Hydrolysis of terminal non-reducing N-acetyl-D-hexosamine residues in N-acetyl-beta-D-hexosaminides.</text>
        <dbReference type="EC" id="3.2.1.52"/>
    </reaction>
</comment>
<dbReference type="Proteomes" id="UP000187429">
    <property type="component" value="Unassembled WGS sequence"/>
</dbReference>
<evidence type="ECO:0000313" key="12">
    <source>
        <dbReference type="EMBL" id="OMJ26286.1"/>
    </source>
</evidence>
<evidence type="ECO:0000256" key="3">
    <source>
        <dbReference type="ARBA" id="ARBA00022729"/>
    </source>
</evidence>
<keyword evidence="3 9" id="KW-0732">Signal</keyword>
<evidence type="ECO:0000313" key="13">
    <source>
        <dbReference type="Proteomes" id="UP000187429"/>
    </source>
</evidence>
<dbReference type="EC" id="3.2.1.52" evidence="7"/>
<organism evidence="12 13">
    <name type="scientific">Smittium culicis</name>
    <dbReference type="NCBI Taxonomy" id="133412"/>
    <lineage>
        <taxon>Eukaryota</taxon>
        <taxon>Fungi</taxon>
        <taxon>Fungi incertae sedis</taxon>
        <taxon>Zoopagomycota</taxon>
        <taxon>Kickxellomycotina</taxon>
        <taxon>Harpellomycetes</taxon>
        <taxon>Harpellales</taxon>
        <taxon>Legeriomycetaceae</taxon>
        <taxon>Smittium</taxon>
    </lineage>
</organism>
<dbReference type="InterPro" id="IPR025705">
    <property type="entry name" value="Beta_hexosaminidase_sua/sub"/>
</dbReference>
<evidence type="ECO:0000256" key="5">
    <source>
        <dbReference type="ARBA" id="ARBA00023180"/>
    </source>
</evidence>
<reference evidence="13" key="1">
    <citation type="submission" date="2017-01" db="EMBL/GenBank/DDBJ databases">
        <authorList>
            <person name="Wang Y."/>
            <person name="White M."/>
            <person name="Kvist S."/>
            <person name="Moncalvo J.-M."/>
        </authorList>
    </citation>
    <scope>NUCLEOTIDE SEQUENCE [LARGE SCALE GENOMIC DNA]</scope>
    <source>
        <strain evidence="13">ID-206-W2</strain>
    </source>
</reference>
<dbReference type="Gene3D" id="3.30.379.10">
    <property type="entry name" value="Chitobiase/beta-hexosaminidase domain 2-like"/>
    <property type="match status" value="1"/>
</dbReference>
<dbReference type="Pfam" id="PF14845">
    <property type="entry name" value="Glycohydro_20b2"/>
    <property type="match status" value="1"/>
</dbReference>
<dbReference type="GO" id="GO:0016020">
    <property type="term" value="C:membrane"/>
    <property type="evidence" value="ECO:0007669"/>
    <property type="project" value="TreeGrafter"/>
</dbReference>
<proteinExistence type="inferred from homology"/>
<name>A0A1R1YHV2_9FUNG</name>
<dbReference type="PIRSF" id="PIRSF001093">
    <property type="entry name" value="B-hxosamndse_ab_euk"/>
    <property type="match status" value="1"/>
</dbReference>
<evidence type="ECO:0000259" key="11">
    <source>
        <dbReference type="Pfam" id="PF14845"/>
    </source>
</evidence>
<feature type="domain" description="Glycoside hydrolase family 20 catalytic" evidence="10">
    <location>
        <begin position="161"/>
        <end position="501"/>
    </location>
</feature>
<dbReference type="GO" id="GO:0004563">
    <property type="term" value="F:beta-N-acetylhexosaminidase activity"/>
    <property type="evidence" value="ECO:0007669"/>
    <property type="project" value="UniProtKB-EC"/>
</dbReference>
<evidence type="ECO:0000256" key="9">
    <source>
        <dbReference type="SAM" id="SignalP"/>
    </source>
</evidence>
<evidence type="ECO:0000256" key="6">
    <source>
        <dbReference type="ARBA" id="ARBA00023295"/>
    </source>
</evidence>
<dbReference type="PANTHER" id="PTHR22600:SF26">
    <property type="entry name" value="BETA-N-ACETYLHEXOSAMINIDASE"/>
    <property type="match status" value="1"/>
</dbReference>
<dbReference type="FunFam" id="3.20.20.80:FF:000063">
    <property type="entry name" value="Beta-hexosaminidase"/>
    <property type="match status" value="1"/>
</dbReference>
<keyword evidence="4 7" id="KW-0378">Hydrolase</keyword>
<evidence type="ECO:0000259" key="10">
    <source>
        <dbReference type="Pfam" id="PF00728"/>
    </source>
</evidence>
<comment type="similarity">
    <text evidence="2 7">Belongs to the glycosyl hydrolase 20 family.</text>
</comment>
<evidence type="ECO:0000256" key="2">
    <source>
        <dbReference type="ARBA" id="ARBA00006285"/>
    </source>
</evidence>
<keyword evidence="5" id="KW-0325">Glycoprotein</keyword>
<dbReference type="PRINTS" id="PR00738">
    <property type="entry name" value="GLHYDRLASE20"/>
</dbReference>
<dbReference type="InterPro" id="IPR029018">
    <property type="entry name" value="Hex-like_dom2"/>
</dbReference>
<dbReference type="SUPFAM" id="SSF55545">
    <property type="entry name" value="beta-N-acetylhexosaminidase-like domain"/>
    <property type="match status" value="1"/>
</dbReference>
<sequence length="553" mass="62167">MLKLTKVLFFGALIARETFALWPVPQSSNYGTNHITFSSDKLSINSVSNNEILTRAISRYIDLIKNESFVPPLDFNSTEISASSVEANLQISVSSSSVALNADTDEEYTLTVNSDGSAKLDSTTVYGAIRGLETFSQLVISNSGRKIIKNTPITIQDAPQFKYRGLLLDTARHFFSVKSIKKVLDGMAYSKLNVFHWHITDSQSWAVECKFNPSIHQKCSYGPNMVYMYSDVNDIINYARDRGIRVIPEFDLPGHTQILSKAIPDLMSCVNVLPNFTNYAAAPPTGQINIAKPEAFQFTTDLVSEYTKLFTDDIFHVGGDEVYQKCWADDPYVKNYLQENPGVSVTDLLFKYYDHVYDTVVAAKKTPMCWEETALLKNGANYYNLTKDAVVQIWKSPASYTTAIDLGHKVVLSIYLAYYLDCGHGTWLSNAPATRTSWCDPYKTWNTVYSYDPLAPLTTPERLSQLLGGEIAHWNEQNDEFSIEPALFPRVAAFGEIYWSGPYNPGTKVQRSIQDATIRISDFRERLVARGFDAEAIQPLWCIRNPGSCMMSR</sequence>
<evidence type="ECO:0000256" key="4">
    <source>
        <dbReference type="ARBA" id="ARBA00022801"/>
    </source>
</evidence>
<dbReference type="Gene3D" id="3.20.20.80">
    <property type="entry name" value="Glycosidases"/>
    <property type="match status" value="1"/>
</dbReference>
<dbReference type="InterPro" id="IPR015883">
    <property type="entry name" value="Glyco_hydro_20_cat"/>
</dbReference>
<feature type="domain" description="Beta-hexosaminidase eukaryotic type N-terminal" evidence="11">
    <location>
        <begin position="21"/>
        <end position="138"/>
    </location>
</feature>
<dbReference type="GO" id="GO:0030203">
    <property type="term" value="P:glycosaminoglycan metabolic process"/>
    <property type="evidence" value="ECO:0007669"/>
    <property type="project" value="TreeGrafter"/>
</dbReference>
<comment type="caution">
    <text evidence="12">The sequence shown here is derived from an EMBL/GenBank/DDBJ whole genome shotgun (WGS) entry which is preliminary data.</text>
</comment>
<dbReference type="AlphaFoldDB" id="A0A1R1YHV2"/>
<dbReference type="SUPFAM" id="SSF51445">
    <property type="entry name" value="(Trans)glycosidases"/>
    <property type="match status" value="1"/>
</dbReference>
<dbReference type="PANTHER" id="PTHR22600">
    <property type="entry name" value="BETA-HEXOSAMINIDASE"/>
    <property type="match status" value="1"/>
</dbReference>
<gene>
    <name evidence="12" type="ORF">AYI69_g4031</name>
</gene>
<keyword evidence="6 7" id="KW-0326">Glycosidase</keyword>